<proteinExistence type="predicted"/>
<dbReference type="EMBL" id="VPFD01000017">
    <property type="protein sequence ID" value="TXF98471.1"/>
    <property type="molecule type" value="Genomic_DNA"/>
</dbReference>
<feature type="domain" description="BioF2-like acetyltransferase" evidence="1">
    <location>
        <begin position="210"/>
        <end position="351"/>
    </location>
</feature>
<evidence type="ECO:0000259" key="1">
    <source>
        <dbReference type="Pfam" id="PF13480"/>
    </source>
</evidence>
<gene>
    <name evidence="2" type="ORF">FVD38_16175</name>
</gene>
<dbReference type="Gene3D" id="3.40.630.30">
    <property type="match status" value="1"/>
</dbReference>
<dbReference type="InterPro" id="IPR038740">
    <property type="entry name" value="BioF2-like_GNAT_dom"/>
</dbReference>
<sequence length="404" mass="44259">MPKKACGACAPFWRVERASRASGAMGTVPMPDGLRTMRTGAVPLAFGPISHGGTMNDRLDDRLDLASGAARQEAVLVGRPFPPSLRVLLETCHENVFCTDARCAALPADAEVACYLALRDGDPVTGVLYRREGRTITVLSELLSIAGGALDQMARCLFARHQGVHLIHFPSVQTPPWPLPFPCQRYEATEDLVISLPGTAEAYLASLGPNTRAAIRRAQRAVAQQAPDLAFSFHGPDTIDRADVAALVELNCLRLASKRQAPSHTVDSVATLQSMLGAYGCVLFARSGGRIRAGVACTHVGRHAYMHVIAHDPSFDQSRLGLLCCFMSICESIRCGMREYHLLSGRYDYKRRLLGQQRDFDRIVVYRSLASVVASLPTYARTLVRGRGRQAKQRISSWRRSWKS</sequence>
<dbReference type="InterPro" id="IPR016181">
    <property type="entry name" value="Acyl_CoA_acyltransferase"/>
</dbReference>
<dbReference type="Proteomes" id="UP000321413">
    <property type="component" value="Unassembled WGS sequence"/>
</dbReference>
<reference evidence="2 3" key="1">
    <citation type="submission" date="2019-08" db="EMBL/GenBank/DDBJ databases">
        <title>Massilia golmudensis sp. nov., isolated from sand in the Qinghai-Tibetan Plateau.</title>
        <authorList>
            <person name="Zhang B."/>
        </authorList>
    </citation>
    <scope>NUCLEOTIDE SEQUENCE [LARGE SCALE GENOMIC DNA]</scope>
    <source>
        <strain evidence="2 3">GEM5</strain>
    </source>
</reference>
<name>A0A5C7G4F6_9BURK</name>
<keyword evidence="3" id="KW-1185">Reference proteome</keyword>
<evidence type="ECO:0000313" key="3">
    <source>
        <dbReference type="Proteomes" id="UP000321413"/>
    </source>
</evidence>
<evidence type="ECO:0000313" key="2">
    <source>
        <dbReference type="EMBL" id="TXF98471.1"/>
    </source>
</evidence>
<accession>A0A5C7G4F6</accession>
<dbReference type="AlphaFoldDB" id="A0A5C7G4F6"/>
<comment type="caution">
    <text evidence="2">The sequence shown here is derived from an EMBL/GenBank/DDBJ whole genome shotgun (WGS) entry which is preliminary data.</text>
</comment>
<dbReference type="SUPFAM" id="SSF55729">
    <property type="entry name" value="Acyl-CoA N-acyltransferases (Nat)"/>
    <property type="match status" value="1"/>
</dbReference>
<organism evidence="2 3">
    <name type="scientific">Massilia arenae</name>
    <dbReference type="NCBI Taxonomy" id="2603288"/>
    <lineage>
        <taxon>Bacteria</taxon>
        <taxon>Pseudomonadati</taxon>
        <taxon>Pseudomonadota</taxon>
        <taxon>Betaproteobacteria</taxon>
        <taxon>Burkholderiales</taxon>
        <taxon>Oxalobacteraceae</taxon>
        <taxon>Telluria group</taxon>
        <taxon>Massilia</taxon>
    </lineage>
</organism>
<protein>
    <submittedName>
        <fullName evidence="2">GNAT family N-acetyltransferase</fullName>
    </submittedName>
</protein>
<keyword evidence="2" id="KW-0808">Transferase</keyword>
<dbReference type="GO" id="GO:0016740">
    <property type="term" value="F:transferase activity"/>
    <property type="evidence" value="ECO:0007669"/>
    <property type="project" value="UniProtKB-KW"/>
</dbReference>
<dbReference type="Pfam" id="PF13480">
    <property type="entry name" value="Acetyltransf_6"/>
    <property type="match status" value="1"/>
</dbReference>